<evidence type="ECO:0000313" key="3">
    <source>
        <dbReference type="EMBL" id="SCC82244.1"/>
    </source>
</evidence>
<dbReference type="PROSITE" id="PS51819">
    <property type="entry name" value="VOC"/>
    <property type="match status" value="1"/>
</dbReference>
<dbReference type="RefSeq" id="WP_074446266.1">
    <property type="nucleotide sequence ID" value="NZ_FMBM01000002.1"/>
</dbReference>
<dbReference type="Proteomes" id="UP000050497">
    <property type="component" value="Unassembled WGS sequence"/>
</dbReference>
<dbReference type="EMBL" id="LJSX01000005">
    <property type="protein sequence ID" value="KPQ11831.1"/>
    <property type="molecule type" value="Genomic_DNA"/>
</dbReference>
<dbReference type="EMBL" id="FMBM01000002">
    <property type="protein sequence ID" value="SCC82244.1"/>
    <property type="molecule type" value="Genomic_DNA"/>
</dbReference>
<keyword evidence="5" id="KW-1185">Reference proteome</keyword>
<dbReference type="STRING" id="1653334.GA0071312_3225"/>
<proteinExistence type="predicted"/>
<evidence type="ECO:0000259" key="1">
    <source>
        <dbReference type="PROSITE" id="PS51819"/>
    </source>
</evidence>
<sequence>MISPKLRVARPTDDIEALIPFYRDGLGFDILHRFDGHDGFDGVMLGRSDAPYHFEFTRSLGHAAGRAPTRDHLLVFYLPEPAEWQAAIDRMEDAGFMAVPAFNPYWDRSGRTFEDPDGYRVVIQRASWSF</sequence>
<evidence type="ECO:0000313" key="2">
    <source>
        <dbReference type="EMBL" id="KPQ11831.1"/>
    </source>
</evidence>
<dbReference type="Proteomes" id="UP000182800">
    <property type="component" value="Unassembled WGS sequence"/>
</dbReference>
<dbReference type="InterPro" id="IPR058998">
    <property type="entry name" value="YycE-like_N"/>
</dbReference>
<gene>
    <name evidence="3" type="ORF">GA0071312_3225</name>
    <name evidence="2" type="ORF">HLUCCO17_04960</name>
</gene>
<dbReference type="PATRIC" id="fig|1653334.4.peg.1689"/>
<dbReference type="SUPFAM" id="SSF54593">
    <property type="entry name" value="Glyoxalase/Bleomycin resistance protein/Dihydroxybiphenyl dioxygenase"/>
    <property type="match status" value="1"/>
</dbReference>
<evidence type="ECO:0000313" key="4">
    <source>
        <dbReference type="Proteomes" id="UP000050497"/>
    </source>
</evidence>
<dbReference type="Pfam" id="PF22658">
    <property type="entry name" value="YycE-like_N"/>
    <property type="match status" value="1"/>
</dbReference>
<comment type="caution">
    <text evidence="2">The sequence shown here is derived from an EMBL/GenBank/DDBJ whole genome shotgun (WGS) entry which is preliminary data.</text>
</comment>
<dbReference type="OrthoDB" id="8018325at2"/>
<dbReference type="CDD" id="cd06587">
    <property type="entry name" value="VOC"/>
    <property type="match status" value="1"/>
</dbReference>
<organism evidence="2 4">
    <name type="scientific">Saliniramus fredricksonii</name>
    <dbReference type="NCBI Taxonomy" id="1653334"/>
    <lineage>
        <taxon>Bacteria</taxon>
        <taxon>Pseudomonadati</taxon>
        <taxon>Pseudomonadota</taxon>
        <taxon>Alphaproteobacteria</taxon>
        <taxon>Hyphomicrobiales</taxon>
        <taxon>Salinarimonadaceae</taxon>
        <taxon>Saliniramus</taxon>
    </lineage>
</organism>
<reference evidence="2 4" key="1">
    <citation type="submission" date="2015-09" db="EMBL/GenBank/DDBJ databases">
        <title>Identification and resolution of microdiversity through metagenomic sequencing of parallel consortia.</title>
        <authorList>
            <person name="Nelson W.C."/>
            <person name="Romine M.F."/>
            <person name="Lindemann S.R."/>
        </authorList>
    </citation>
    <scope>NUCLEOTIDE SEQUENCE [LARGE SCALE GENOMIC DNA]</scope>
    <source>
        <strain evidence="2">HL-109</strain>
    </source>
</reference>
<dbReference type="InterPro" id="IPR058997">
    <property type="entry name" value="YycE-like_C"/>
</dbReference>
<name>A0A0P8A9R9_9HYPH</name>
<keyword evidence="2" id="KW-0456">Lyase</keyword>
<dbReference type="AlphaFoldDB" id="A0A0P8A9R9"/>
<dbReference type="Gene3D" id="3.10.180.10">
    <property type="entry name" value="2,3-Dihydroxybiphenyl 1,2-Dioxygenase, domain 1"/>
    <property type="match status" value="1"/>
</dbReference>
<reference evidence="3 5" key="2">
    <citation type="submission" date="2016-08" db="EMBL/GenBank/DDBJ databases">
        <authorList>
            <person name="Varghese N."/>
            <person name="Submissions Spin"/>
        </authorList>
    </citation>
    <scope>NUCLEOTIDE SEQUENCE [LARGE SCALE GENOMIC DNA]</scope>
    <source>
        <strain evidence="3 5">HL-109</strain>
    </source>
</reference>
<dbReference type="GO" id="GO:0016829">
    <property type="term" value="F:lyase activity"/>
    <property type="evidence" value="ECO:0007669"/>
    <property type="project" value="UniProtKB-KW"/>
</dbReference>
<dbReference type="InterPro" id="IPR029068">
    <property type="entry name" value="Glyas_Bleomycin-R_OHBP_Dase"/>
</dbReference>
<feature type="domain" description="VOC" evidence="1">
    <location>
        <begin position="4"/>
        <end position="126"/>
    </location>
</feature>
<accession>A0A0P8A9R9</accession>
<evidence type="ECO:0000313" key="5">
    <source>
        <dbReference type="Proteomes" id="UP000182800"/>
    </source>
</evidence>
<dbReference type="InterPro" id="IPR037523">
    <property type="entry name" value="VOC_core"/>
</dbReference>
<protein>
    <submittedName>
        <fullName evidence="3">Glyoxalase-like domain-containing protein</fullName>
    </submittedName>
    <submittedName>
        <fullName evidence="2">Putative lyase</fullName>
    </submittedName>
</protein>
<dbReference type="Pfam" id="PF22659">
    <property type="entry name" value="YycE-like_C"/>
    <property type="match status" value="1"/>
</dbReference>